<name>A0A5D3WNY8_9BACT</name>
<organism evidence="6 7">
    <name type="scientific">Geothermobacter ehrlichii</name>
    <dbReference type="NCBI Taxonomy" id="213224"/>
    <lineage>
        <taxon>Bacteria</taxon>
        <taxon>Pseudomonadati</taxon>
        <taxon>Thermodesulfobacteriota</taxon>
        <taxon>Desulfuromonadia</taxon>
        <taxon>Desulfuromonadales</taxon>
        <taxon>Geothermobacteraceae</taxon>
        <taxon>Geothermobacter</taxon>
    </lineage>
</organism>
<dbReference type="SUPFAM" id="SSF56801">
    <property type="entry name" value="Acetyl-CoA synthetase-like"/>
    <property type="match status" value="1"/>
</dbReference>
<dbReference type="GO" id="GO:0005524">
    <property type="term" value="F:ATP binding"/>
    <property type="evidence" value="ECO:0007669"/>
    <property type="project" value="UniProtKB-KW"/>
</dbReference>
<protein>
    <submittedName>
        <fullName evidence="6">Long-chain acyl-CoA synthetase</fullName>
    </submittedName>
</protein>
<evidence type="ECO:0000256" key="2">
    <source>
        <dbReference type="ARBA" id="ARBA00022840"/>
    </source>
</evidence>
<dbReference type="InterPro" id="IPR045851">
    <property type="entry name" value="AMP-bd_C_sf"/>
</dbReference>
<evidence type="ECO:0000259" key="5">
    <source>
        <dbReference type="Pfam" id="PF13193"/>
    </source>
</evidence>
<proteinExistence type="predicted"/>
<reference evidence="6 7" key="1">
    <citation type="submission" date="2019-07" db="EMBL/GenBank/DDBJ databases">
        <title>Genomic Encyclopedia of Type Strains, Phase IV (KMG-IV): sequencing the most valuable type-strain genomes for metagenomic binning, comparative biology and taxonomic classification.</title>
        <authorList>
            <person name="Goeker M."/>
        </authorList>
    </citation>
    <scope>NUCLEOTIDE SEQUENCE [LARGE SCALE GENOMIC DNA]</scope>
    <source>
        <strain evidence="6 7">SS015</strain>
    </source>
</reference>
<accession>A0A5D3WNY8</accession>
<evidence type="ECO:0000259" key="4">
    <source>
        <dbReference type="Pfam" id="PF00501"/>
    </source>
</evidence>
<comment type="catalytic activity">
    <reaction evidence="3">
        <text>a long-chain fatty acid + ATP + CoA = a long-chain fatty acyl-CoA + AMP + diphosphate</text>
        <dbReference type="Rhea" id="RHEA:15421"/>
        <dbReference type="ChEBI" id="CHEBI:30616"/>
        <dbReference type="ChEBI" id="CHEBI:33019"/>
        <dbReference type="ChEBI" id="CHEBI:57287"/>
        <dbReference type="ChEBI" id="CHEBI:57560"/>
        <dbReference type="ChEBI" id="CHEBI:83139"/>
        <dbReference type="ChEBI" id="CHEBI:456215"/>
        <dbReference type="EC" id="6.2.1.3"/>
    </reaction>
    <physiologicalReaction direction="left-to-right" evidence="3">
        <dbReference type="Rhea" id="RHEA:15422"/>
    </physiologicalReaction>
</comment>
<dbReference type="InterPro" id="IPR025110">
    <property type="entry name" value="AMP-bd_C"/>
</dbReference>
<comment type="caution">
    <text evidence="6">The sequence shown here is derived from an EMBL/GenBank/DDBJ whole genome shotgun (WGS) entry which is preliminary data.</text>
</comment>
<dbReference type="Pfam" id="PF13193">
    <property type="entry name" value="AMP-binding_C"/>
    <property type="match status" value="1"/>
</dbReference>
<dbReference type="PANTHER" id="PTHR43272">
    <property type="entry name" value="LONG-CHAIN-FATTY-ACID--COA LIGASE"/>
    <property type="match status" value="1"/>
</dbReference>
<dbReference type="PROSITE" id="PS00455">
    <property type="entry name" value="AMP_BINDING"/>
    <property type="match status" value="1"/>
</dbReference>
<gene>
    <name evidence="6" type="ORF">EDC39_101429</name>
</gene>
<keyword evidence="2" id="KW-0067">ATP-binding</keyword>
<evidence type="ECO:0000256" key="3">
    <source>
        <dbReference type="ARBA" id="ARBA00024484"/>
    </source>
</evidence>
<dbReference type="PANTHER" id="PTHR43272:SF33">
    <property type="entry name" value="AMP-BINDING DOMAIN-CONTAINING PROTEIN-RELATED"/>
    <property type="match status" value="1"/>
</dbReference>
<dbReference type="InterPro" id="IPR042099">
    <property type="entry name" value="ANL_N_sf"/>
</dbReference>
<sequence length="643" mass="71846">MPWIRVGFERFGQVSIKFLPYDMEAKVQTIDQLIGQSCERNRGKAALREKRAGRWSDITYDELWTKSARAAAALPPKRFRPGEHAAIIAAASPRWVAAYLGILRRGGVAVPIDKELKATELRHVLSDCEARVLFTEQAYLDTILGLLDDLPKLERLVLLDHDDIELSRGEEIDALVEAWKELVITYRIPAEEVRRIEALAREVASTEGSSSGKERKNLKELDLFAPERVNLNKLAKSGRLVFFSQLKPAADLGPTERRPEDTAVILYTSGTTGRSKGAMLSHANIVSNIQAAVKHFDLDGSMTTLSFLPINHVFEQVCGILLPLSLGGTVSFAESLKKLGENLAEVKPSFLLGVPAVYRLVLDRIRKRINSQPMARLLYANPLTRGIVARKIRQSVGENTKFVSGGAALDPEIARGYHELGLQLFQGYGITETSPVISAEAPGRQKAGTVGPLLEGVEVRIDNPNEEGIGEIVVRGPNVMQGYYKRPDETAEVLNDGWYRTGDLGRMDEDGYLSICGRVKNLIVTPNGKNVYPEEVENELLKSPYIAEVMVYGHKVSPTAEEVYAVIYPDQEQLDNYQRERKKGPLSRADVEELIRREVLACGKRLADYKRIKKFTLRDDEFPKTTTRKIKRYVVEPEISANR</sequence>
<evidence type="ECO:0000313" key="6">
    <source>
        <dbReference type="EMBL" id="TYP00268.1"/>
    </source>
</evidence>
<dbReference type="EMBL" id="VNIB01000001">
    <property type="protein sequence ID" value="TYP00268.1"/>
    <property type="molecule type" value="Genomic_DNA"/>
</dbReference>
<dbReference type="AlphaFoldDB" id="A0A5D3WNY8"/>
<dbReference type="Proteomes" id="UP000324159">
    <property type="component" value="Unassembled WGS sequence"/>
</dbReference>
<dbReference type="InterPro" id="IPR020845">
    <property type="entry name" value="AMP-binding_CS"/>
</dbReference>
<dbReference type="Pfam" id="PF00501">
    <property type="entry name" value="AMP-binding"/>
    <property type="match status" value="1"/>
</dbReference>
<dbReference type="InterPro" id="IPR000873">
    <property type="entry name" value="AMP-dep_synth/lig_dom"/>
</dbReference>
<dbReference type="GO" id="GO:0016020">
    <property type="term" value="C:membrane"/>
    <property type="evidence" value="ECO:0007669"/>
    <property type="project" value="TreeGrafter"/>
</dbReference>
<evidence type="ECO:0000256" key="1">
    <source>
        <dbReference type="ARBA" id="ARBA00022741"/>
    </source>
</evidence>
<feature type="domain" description="AMP-dependent synthetase/ligase" evidence="4">
    <location>
        <begin position="37"/>
        <end position="484"/>
    </location>
</feature>
<feature type="domain" description="AMP-binding enzyme C-terminal" evidence="5">
    <location>
        <begin position="535"/>
        <end position="629"/>
    </location>
</feature>
<dbReference type="CDD" id="cd05907">
    <property type="entry name" value="VL_LC_FACS_like"/>
    <property type="match status" value="1"/>
</dbReference>
<dbReference type="GO" id="GO:0004467">
    <property type="term" value="F:long-chain fatty acid-CoA ligase activity"/>
    <property type="evidence" value="ECO:0007669"/>
    <property type="project" value="UniProtKB-EC"/>
</dbReference>
<keyword evidence="1" id="KW-0547">Nucleotide-binding</keyword>
<dbReference type="Gene3D" id="3.30.300.30">
    <property type="match status" value="1"/>
</dbReference>
<dbReference type="Gene3D" id="3.40.50.12780">
    <property type="entry name" value="N-terminal domain of ligase-like"/>
    <property type="match status" value="1"/>
</dbReference>
<keyword evidence="7" id="KW-1185">Reference proteome</keyword>
<evidence type="ECO:0000313" key="7">
    <source>
        <dbReference type="Proteomes" id="UP000324159"/>
    </source>
</evidence>